<comment type="caution">
    <text evidence="2">The sequence shown here is derived from an EMBL/GenBank/DDBJ whole genome shotgun (WGS) entry which is preliminary data.</text>
</comment>
<feature type="domain" description="Stress-response A/B barrel" evidence="1">
    <location>
        <begin position="2"/>
        <end position="97"/>
    </location>
</feature>
<dbReference type="RefSeq" id="WP_157565087.1">
    <property type="nucleotide sequence ID" value="NZ_WPIK01000004.1"/>
</dbReference>
<proteinExistence type="predicted"/>
<dbReference type="InterPro" id="IPR013097">
    <property type="entry name" value="Dabb"/>
</dbReference>
<name>A0A7K1SUP2_9SPHI</name>
<reference evidence="2 3" key="1">
    <citation type="submission" date="2019-12" db="EMBL/GenBank/DDBJ databases">
        <title>Mucilaginibacter sp. HMF7410 genome sequencing and assembly.</title>
        <authorList>
            <person name="Kang H."/>
            <person name="Cha I."/>
            <person name="Kim H."/>
            <person name="Joh K."/>
        </authorList>
    </citation>
    <scope>NUCLEOTIDE SEQUENCE [LARGE SCALE GENOMIC DNA]</scope>
    <source>
        <strain evidence="2 3">HMF7410</strain>
    </source>
</reference>
<dbReference type="SMART" id="SM00886">
    <property type="entry name" value="Dabb"/>
    <property type="match status" value="1"/>
</dbReference>
<dbReference type="SUPFAM" id="SSF54909">
    <property type="entry name" value="Dimeric alpha+beta barrel"/>
    <property type="match status" value="1"/>
</dbReference>
<protein>
    <submittedName>
        <fullName evidence="2">Dabb family protein</fullName>
    </submittedName>
</protein>
<accession>A0A7K1SUP2</accession>
<evidence type="ECO:0000259" key="1">
    <source>
        <dbReference type="PROSITE" id="PS51502"/>
    </source>
</evidence>
<dbReference type="EMBL" id="WPIK01000004">
    <property type="protein sequence ID" value="MVN21059.1"/>
    <property type="molecule type" value="Genomic_DNA"/>
</dbReference>
<sequence>MFTHHVFFWLKNKSNNADREDLLNGLQSLAAIGPKIMIHIGVKASTNRPVIDTTYDFSLLLIFNNLEDQESYQVHPLHQEFVRNCQHLWEKVTIYDSVDVA</sequence>
<dbReference type="AlphaFoldDB" id="A0A7K1SUP2"/>
<evidence type="ECO:0000313" key="2">
    <source>
        <dbReference type="EMBL" id="MVN21059.1"/>
    </source>
</evidence>
<organism evidence="2 3">
    <name type="scientific">Mucilaginibacter arboris</name>
    <dbReference type="NCBI Taxonomy" id="2682090"/>
    <lineage>
        <taxon>Bacteria</taxon>
        <taxon>Pseudomonadati</taxon>
        <taxon>Bacteroidota</taxon>
        <taxon>Sphingobacteriia</taxon>
        <taxon>Sphingobacteriales</taxon>
        <taxon>Sphingobacteriaceae</taxon>
        <taxon>Mucilaginibacter</taxon>
    </lineage>
</organism>
<dbReference type="PROSITE" id="PS51502">
    <property type="entry name" value="S_R_A_B_BARREL"/>
    <property type="match status" value="1"/>
</dbReference>
<dbReference type="InterPro" id="IPR011008">
    <property type="entry name" value="Dimeric_a/b-barrel"/>
</dbReference>
<gene>
    <name evidence="2" type="ORF">GO621_05870</name>
</gene>
<dbReference type="Gene3D" id="3.30.70.100">
    <property type="match status" value="1"/>
</dbReference>
<evidence type="ECO:0000313" key="3">
    <source>
        <dbReference type="Proteomes" id="UP000462014"/>
    </source>
</evidence>
<dbReference type="Proteomes" id="UP000462014">
    <property type="component" value="Unassembled WGS sequence"/>
</dbReference>
<keyword evidence="3" id="KW-1185">Reference proteome</keyword>
<dbReference type="Pfam" id="PF07876">
    <property type="entry name" value="Dabb"/>
    <property type="match status" value="1"/>
</dbReference>